<keyword evidence="8 17" id="KW-0808">Transferase</keyword>
<feature type="transmembrane region" description="Helical" evidence="16">
    <location>
        <begin position="20"/>
        <end position="39"/>
    </location>
</feature>
<dbReference type="EC" id="2.4.1.80" evidence="5"/>
<evidence type="ECO:0000256" key="16">
    <source>
        <dbReference type="SAM" id="Phobius"/>
    </source>
</evidence>
<evidence type="ECO:0000256" key="1">
    <source>
        <dbReference type="ARBA" id="ARBA00004141"/>
    </source>
</evidence>
<dbReference type="EMBL" id="CP069040">
    <property type="protein sequence ID" value="QRD05419.1"/>
    <property type="molecule type" value="Genomic_DNA"/>
</dbReference>
<dbReference type="PANTHER" id="PTHR12726">
    <property type="entry name" value="CERAMIDE GLUCOSYLTRANSFERASE"/>
    <property type="match status" value="1"/>
</dbReference>
<dbReference type="GO" id="GO:0016020">
    <property type="term" value="C:membrane"/>
    <property type="evidence" value="ECO:0007669"/>
    <property type="project" value="UniProtKB-SubCell"/>
</dbReference>
<evidence type="ECO:0000313" key="17">
    <source>
        <dbReference type="EMBL" id="QRD05419.1"/>
    </source>
</evidence>
<evidence type="ECO:0000256" key="11">
    <source>
        <dbReference type="ARBA" id="ARBA00023136"/>
    </source>
</evidence>
<dbReference type="OrthoDB" id="1483400at2759"/>
<evidence type="ECO:0000256" key="15">
    <source>
        <dbReference type="SAM" id="MobiDB-lite"/>
    </source>
</evidence>
<keyword evidence="11 16" id="KW-0472">Membrane</keyword>
<keyword evidence="9 16" id="KW-0812">Transmembrane</keyword>
<evidence type="ECO:0000256" key="8">
    <source>
        <dbReference type="ARBA" id="ARBA00022679"/>
    </source>
</evidence>
<dbReference type="Gene3D" id="3.90.550.10">
    <property type="entry name" value="Spore Coat Polysaccharide Biosynthesis Protein SpsA, Chain A"/>
    <property type="match status" value="1"/>
</dbReference>
<feature type="compositionally biased region" description="Polar residues" evidence="15">
    <location>
        <begin position="240"/>
        <end position="252"/>
    </location>
</feature>
<dbReference type="InterPro" id="IPR029044">
    <property type="entry name" value="Nucleotide-diphossugar_trans"/>
</dbReference>
<evidence type="ECO:0000256" key="13">
    <source>
        <dbReference type="ARBA" id="ARBA00031543"/>
    </source>
</evidence>
<dbReference type="Proteomes" id="UP000663193">
    <property type="component" value="Chromosome 18"/>
</dbReference>
<accession>A0A7U2I8Y7</accession>
<gene>
    <name evidence="17" type="ORF">JI435_155020</name>
</gene>
<comment type="subcellular location">
    <subcellularLocation>
        <location evidence="1">Membrane</location>
        <topology evidence="1">Multi-pass membrane protein</topology>
    </subcellularLocation>
</comment>
<dbReference type="VEuPathDB" id="FungiDB:JI435_155020"/>
<name>A0A7U2I8Y7_PHANO</name>
<comment type="pathway">
    <text evidence="3">Sphingolipid metabolism.</text>
</comment>
<dbReference type="PANTHER" id="PTHR12726:SF0">
    <property type="entry name" value="CERAMIDE GLUCOSYLTRANSFERASE"/>
    <property type="match status" value="1"/>
</dbReference>
<evidence type="ECO:0000313" key="18">
    <source>
        <dbReference type="Proteomes" id="UP000663193"/>
    </source>
</evidence>
<evidence type="ECO:0000256" key="10">
    <source>
        <dbReference type="ARBA" id="ARBA00022989"/>
    </source>
</evidence>
<protein>
    <recommendedName>
        <fullName evidence="6">Ceramide glucosyltransferase</fullName>
        <ecNumber evidence="5">2.4.1.80</ecNumber>
    </recommendedName>
    <alternativeName>
        <fullName evidence="13">Glucosylceramide synthase</fullName>
    </alternativeName>
    <alternativeName>
        <fullName evidence="14">UDP-glucose ceramide glucosyltransferase</fullName>
    </alternativeName>
    <alternativeName>
        <fullName evidence="12">UDP-glucose:N-acylsphingosine D-glucosyltransferase</fullName>
    </alternativeName>
</protein>
<evidence type="ECO:0000256" key="12">
    <source>
        <dbReference type="ARBA" id="ARBA00031017"/>
    </source>
</evidence>
<comment type="similarity">
    <text evidence="4">Belongs to the glycosyltransferase 2 family.</text>
</comment>
<evidence type="ECO:0000256" key="6">
    <source>
        <dbReference type="ARBA" id="ARBA00019988"/>
    </source>
</evidence>
<proteinExistence type="inferred from homology"/>
<evidence type="ECO:0000256" key="14">
    <source>
        <dbReference type="ARBA" id="ARBA00032575"/>
    </source>
</evidence>
<evidence type="ECO:0000256" key="2">
    <source>
        <dbReference type="ARBA" id="ARBA00004760"/>
    </source>
</evidence>
<dbReference type="UniPathway" id="UPA00222"/>
<dbReference type="InterPro" id="IPR025993">
    <property type="entry name" value="Ceramide_glucosylTrfase"/>
</dbReference>
<dbReference type="Pfam" id="PF13506">
    <property type="entry name" value="Glyco_transf_21"/>
    <property type="match status" value="1"/>
</dbReference>
<sequence>MRAFAHSTETKDVSMLRTIVAAGCLIWFVVVWAVCAIGFTQLFRYNWRRPQPATCITKVKEEELPHVTVIRPVKGLEPRLYECLAASLRQTYPKSKIDTVFCVSSRSDPALPILQRLCGDFKDANVRILVEEEDPLLLKDKNALGPNPKIRNMSRAYREARGDIVWILDCNVWAGKGVCGRLVDLLCGYKDGEHGKTKRYKFVHQTPVAVDMDAQGMTVDERKALLGGRSTEDNDMTDIAASTSSDPRNHSNSVLRRILQRGGGRLDEAFLSSAHAKFYNAINTVAVAPCIIGKSTMFRRSQLNYITSSNPERSPGIDFFSDNICEDHLIGDALWKQPQAFEKPGFHTPPDAEKVSWGKHAMLFGDFCFQPISHTPVMGYMDRRIRWLRVRKFTVTLATFVEPGTESILCSLYGAHALTTLPFFARIGIPPTWISFALIWLTNMSLWCLVDYIQYLLLHSAKTVEIDADTPDFVLPQRSAKAYHQAESLKPLLGDKTPREPKLLDGARRNFKEFFAAWLGREMSALPIWVVAFWGGVTVEWRGRKFWVGLDMKVHEILPPNEGEAKVDGEGRK</sequence>
<dbReference type="SUPFAM" id="SSF53448">
    <property type="entry name" value="Nucleotide-diphospho-sugar transferases"/>
    <property type="match status" value="1"/>
</dbReference>
<comment type="pathway">
    <text evidence="2">Lipid metabolism; sphingolipid metabolism.</text>
</comment>
<reference evidence="18" key="1">
    <citation type="journal article" date="2021" name="BMC Genomics">
        <title>Chromosome-level genome assembly and manually-curated proteome of model necrotroph Parastagonospora nodorum Sn15 reveals a genome-wide trove of candidate effector homologs, and redundancy of virulence-related functions within an accessory chromosome.</title>
        <authorList>
            <person name="Bertazzoni S."/>
            <person name="Jones D.A.B."/>
            <person name="Phan H.T."/>
            <person name="Tan K.-C."/>
            <person name="Hane J.K."/>
        </authorList>
    </citation>
    <scope>NUCLEOTIDE SEQUENCE [LARGE SCALE GENOMIC DNA]</scope>
    <source>
        <strain evidence="18">SN15 / ATCC MYA-4574 / FGSC 10173)</strain>
    </source>
</reference>
<evidence type="ECO:0000256" key="9">
    <source>
        <dbReference type="ARBA" id="ARBA00022692"/>
    </source>
</evidence>
<dbReference type="GO" id="GO:0006665">
    <property type="term" value="P:sphingolipid metabolic process"/>
    <property type="evidence" value="ECO:0007669"/>
    <property type="project" value="UniProtKB-UniPathway"/>
</dbReference>
<keyword evidence="18" id="KW-1185">Reference proteome</keyword>
<dbReference type="GO" id="GO:0008120">
    <property type="term" value="F:ceramide glucosyltransferase activity"/>
    <property type="evidence" value="ECO:0007669"/>
    <property type="project" value="UniProtKB-EC"/>
</dbReference>
<evidence type="ECO:0000256" key="5">
    <source>
        <dbReference type="ARBA" id="ARBA00012699"/>
    </source>
</evidence>
<organism evidence="17 18">
    <name type="scientific">Phaeosphaeria nodorum (strain SN15 / ATCC MYA-4574 / FGSC 10173)</name>
    <name type="common">Glume blotch fungus</name>
    <name type="synonym">Parastagonospora nodorum</name>
    <dbReference type="NCBI Taxonomy" id="321614"/>
    <lineage>
        <taxon>Eukaryota</taxon>
        <taxon>Fungi</taxon>
        <taxon>Dikarya</taxon>
        <taxon>Ascomycota</taxon>
        <taxon>Pezizomycotina</taxon>
        <taxon>Dothideomycetes</taxon>
        <taxon>Pleosporomycetidae</taxon>
        <taxon>Pleosporales</taxon>
        <taxon>Pleosporineae</taxon>
        <taxon>Phaeosphaeriaceae</taxon>
        <taxon>Parastagonospora</taxon>
    </lineage>
</organism>
<evidence type="ECO:0000256" key="4">
    <source>
        <dbReference type="ARBA" id="ARBA00006739"/>
    </source>
</evidence>
<dbReference type="AlphaFoldDB" id="A0A7U2I8Y7"/>
<feature type="region of interest" description="Disordered" evidence="15">
    <location>
        <begin position="227"/>
        <end position="252"/>
    </location>
</feature>
<keyword evidence="10 16" id="KW-1133">Transmembrane helix</keyword>
<evidence type="ECO:0000256" key="7">
    <source>
        <dbReference type="ARBA" id="ARBA00022676"/>
    </source>
</evidence>
<keyword evidence="7" id="KW-0328">Glycosyltransferase</keyword>
<evidence type="ECO:0000256" key="3">
    <source>
        <dbReference type="ARBA" id="ARBA00004991"/>
    </source>
</evidence>